<reference evidence="2 3" key="1">
    <citation type="submission" date="2024-06" db="EMBL/GenBank/DDBJ databases">
        <title>The Natural Products Discovery Center: Release of the First 8490 Sequenced Strains for Exploring Actinobacteria Biosynthetic Diversity.</title>
        <authorList>
            <person name="Kalkreuter E."/>
            <person name="Kautsar S.A."/>
            <person name="Yang D."/>
            <person name="Bader C.D."/>
            <person name="Teijaro C.N."/>
            <person name="Fluegel L."/>
            <person name="Davis C.M."/>
            <person name="Simpson J.R."/>
            <person name="Lauterbach L."/>
            <person name="Steele A.D."/>
            <person name="Gui C."/>
            <person name="Meng S."/>
            <person name="Li G."/>
            <person name="Viehrig K."/>
            <person name="Ye F."/>
            <person name="Su P."/>
            <person name="Kiefer A.F."/>
            <person name="Nichols A."/>
            <person name="Cepeda A.J."/>
            <person name="Yan W."/>
            <person name="Fan B."/>
            <person name="Jiang Y."/>
            <person name="Adhikari A."/>
            <person name="Zheng C.-J."/>
            <person name="Schuster L."/>
            <person name="Cowan T.M."/>
            <person name="Smanski M.J."/>
            <person name="Chevrette M.G."/>
            <person name="De Carvalho L.P.S."/>
            <person name="Shen B."/>
        </authorList>
    </citation>
    <scope>NUCLEOTIDE SEQUENCE [LARGE SCALE GENOMIC DNA]</scope>
    <source>
        <strain evidence="2 3">NPDC053791</strain>
    </source>
</reference>
<evidence type="ECO:0000256" key="1">
    <source>
        <dbReference type="SAM" id="MobiDB-lite"/>
    </source>
</evidence>
<protein>
    <submittedName>
        <fullName evidence="2">Uncharacterized protein</fullName>
    </submittedName>
</protein>
<gene>
    <name evidence="2" type="ORF">AB0L03_19930</name>
</gene>
<dbReference type="Proteomes" id="UP001552479">
    <property type="component" value="Unassembled WGS sequence"/>
</dbReference>
<organism evidence="2 3">
    <name type="scientific">Streptomyces roseoverticillatus</name>
    <dbReference type="NCBI Taxonomy" id="66429"/>
    <lineage>
        <taxon>Bacteria</taxon>
        <taxon>Bacillati</taxon>
        <taxon>Actinomycetota</taxon>
        <taxon>Actinomycetes</taxon>
        <taxon>Kitasatosporales</taxon>
        <taxon>Streptomycetaceae</taxon>
        <taxon>Streptomyces</taxon>
    </lineage>
</organism>
<evidence type="ECO:0000313" key="2">
    <source>
        <dbReference type="EMBL" id="MEV4925075.1"/>
    </source>
</evidence>
<evidence type="ECO:0000313" key="3">
    <source>
        <dbReference type="Proteomes" id="UP001552479"/>
    </source>
</evidence>
<feature type="region of interest" description="Disordered" evidence="1">
    <location>
        <begin position="38"/>
        <end position="71"/>
    </location>
</feature>
<dbReference type="EMBL" id="JBFASG010000019">
    <property type="protein sequence ID" value="MEV4925075.1"/>
    <property type="molecule type" value="Genomic_DNA"/>
</dbReference>
<comment type="caution">
    <text evidence="2">The sequence shown here is derived from an EMBL/GenBank/DDBJ whole genome shotgun (WGS) entry which is preliminary data.</text>
</comment>
<dbReference type="RefSeq" id="WP_366088903.1">
    <property type="nucleotide sequence ID" value="NZ_JBFASG010000019.1"/>
</dbReference>
<name>A0ABV3IX86_9ACTN</name>
<proteinExistence type="predicted"/>
<sequence>MSARHARQAIDTSHPARAVLALAALAVGVPVAVVPWQSGTRQPSTPVAAADDGPGGTGGRAAVHAAGDGHA</sequence>
<keyword evidence="3" id="KW-1185">Reference proteome</keyword>
<accession>A0ABV3IX86</accession>